<dbReference type="OrthoDB" id="10289349at2759"/>
<evidence type="ECO:0000313" key="1">
    <source>
        <dbReference type="EMBL" id="KRX45837.1"/>
    </source>
</evidence>
<evidence type="ECO:0000313" key="2">
    <source>
        <dbReference type="Proteomes" id="UP000055048"/>
    </source>
</evidence>
<proteinExistence type="predicted"/>
<gene>
    <name evidence="1" type="ORF">T05_13080</name>
</gene>
<accession>A0A0V0U3P0</accession>
<dbReference type="EMBL" id="JYDJ01000068">
    <property type="protein sequence ID" value="KRX45837.1"/>
    <property type="molecule type" value="Genomic_DNA"/>
</dbReference>
<protein>
    <submittedName>
        <fullName evidence="1">Uncharacterized protein</fullName>
    </submittedName>
</protein>
<keyword evidence="2" id="KW-1185">Reference proteome</keyword>
<reference evidence="1 2" key="1">
    <citation type="submission" date="2015-01" db="EMBL/GenBank/DDBJ databases">
        <title>Evolution of Trichinella species and genotypes.</title>
        <authorList>
            <person name="Korhonen P.K."/>
            <person name="Edoardo P."/>
            <person name="Giuseppe L.R."/>
            <person name="Gasser R.B."/>
        </authorList>
    </citation>
    <scope>NUCLEOTIDE SEQUENCE [LARGE SCALE GENOMIC DNA]</scope>
    <source>
        <strain evidence="1">ISS417</strain>
    </source>
</reference>
<dbReference type="Proteomes" id="UP000055048">
    <property type="component" value="Unassembled WGS sequence"/>
</dbReference>
<comment type="caution">
    <text evidence="1">The sequence shown here is derived from an EMBL/GenBank/DDBJ whole genome shotgun (WGS) entry which is preliminary data.</text>
</comment>
<organism evidence="1 2">
    <name type="scientific">Trichinella murrelli</name>
    <dbReference type="NCBI Taxonomy" id="144512"/>
    <lineage>
        <taxon>Eukaryota</taxon>
        <taxon>Metazoa</taxon>
        <taxon>Ecdysozoa</taxon>
        <taxon>Nematoda</taxon>
        <taxon>Enoplea</taxon>
        <taxon>Dorylaimia</taxon>
        <taxon>Trichinellida</taxon>
        <taxon>Trichinellidae</taxon>
        <taxon>Trichinella</taxon>
    </lineage>
</organism>
<sequence>MQRQNWNIDIMCTGTIVTGPVEVSGRFNAIGQQAMNQLTIGVVHATGRPSQVKWSPLHIDDRYRWACHIANNNTPPF</sequence>
<name>A0A0V0U3P0_9BILA</name>
<dbReference type="AlphaFoldDB" id="A0A0V0U3P0"/>